<feature type="transmembrane region" description="Helical" evidence="6">
    <location>
        <begin position="86"/>
        <end position="102"/>
    </location>
</feature>
<gene>
    <name evidence="7" type="ORF">ACFQGB_07530</name>
</gene>
<dbReference type="AlphaFoldDB" id="A0ABD5VGB2"/>
<feature type="transmembrane region" description="Helical" evidence="6">
    <location>
        <begin position="114"/>
        <end position="136"/>
    </location>
</feature>
<accession>A0ABD5VGB2</accession>
<feature type="transmembrane region" description="Helical" evidence="6">
    <location>
        <begin position="148"/>
        <end position="170"/>
    </location>
</feature>
<feature type="transmembrane region" description="Helical" evidence="6">
    <location>
        <begin position="176"/>
        <end position="193"/>
    </location>
</feature>
<organism evidence="7 8">
    <name type="scientific">Halorubellus litoreus</name>
    <dbReference type="NCBI Taxonomy" id="755308"/>
    <lineage>
        <taxon>Archaea</taxon>
        <taxon>Methanobacteriati</taxon>
        <taxon>Methanobacteriota</taxon>
        <taxon>Stenosarchaea group</taxon>
        <taxon>Halobacteria</taxon>
        <taxon>Halobacteriales</taxon>
        <taxon>Halorubellaceae</taxon>
        <taxon>Halorubellus</taxon>
    </lineage>
</organism>
<evidence type="ECO:0000256" key="4">
    <source>
        <dbReference type="ARBA" id="ARBA00022989"/>
    </source>
</evidence>
<evidence type="ECO:0000256" key="6">
    <source>
        <dbReference type="SAM" id="Phobius"/>
    </source>
</evidence>
<dbReference type="RefSeq" id="WP_336349700.1">
    <property type="nucleotide sequence ID" value="NZ_JAZAQL010000002.1"/>
</dbReference>
<dbReference type="InterPro" id="IPR002794">
    <property type="entry name" value="DUF92_TMEM19"/>
</dbReference>
<evidence type="ECO:0000256" key="5">
    <source>
        <dbReference type="ARBA" id="ARBA00023136"/>
    </source>
</evidence>
<evidence type="ECO:0000313" key="7">
    <source>
        <dbReference type="EMBL" id="MFC6952713.1"/>
    </source>
</evidence>
<sequence length="445" mass="45201">MNRTVRRAGAFALVGSLVLAVPVVGRLAVAIPAVVLAFTAAVDEGPLFELFARPGDREEDRLYGLIGFTLAATGLGILWVIAALPLPVFVGTVLLVAWGNLTSEAVKQRYPDPFAASAGFAAGGSVAFVAGAAFAVSREPALSIGVQLPELAFLAVAGAVMGALVRAALFERDDPLVLWSVALTLWFLGDLVREPVPGEVALAVGVTVAFGYVSYYLETASVPGMLTGVLLGLLTIVLGGLEWFAVLIAFYGVGGLSTKFKYEEKAERGVAEDNEGARGSGNVLGNSAVALAAVVGYAAVEPGYVPLAEEVYLFAFVGSLATAMSDTLSSEIGAVYDNPRLVTTGARVEPGTDGAITWQGELAGFVGAALVAAVAYALFPAVDTAGAGVVFVAGVAGMTADSVLGATIEDDFVGNQGVNFLATLVGALVGGALAVLALDVALALS</sequence>
<dbReference type="EMBL" id="JBHSXN010000002">
    <property type="protein sequence ID" value="MFC6952713.1"/>
    <property type="molecule type" value="Genomic_DNA"/>
</dbReference>
<feature type="transmembrane region" description="Helical" evidence="6">
    <location>
        <begin position="385"/>
        <end position="408"/>
    </location>
</feature>
<feature type="transmembrane region" description="Helical" evidence="6">
    <location>
        <begin position="229"/>
        <end position="253"/>
    </location>
</feature>
<feature type="transmembrane region" description="Helical" evidence="6">
    <location>
        <begin position="420"/>
        <end position="444"/>
    </location>
</feature>
<dbReference type="Pfam" id="PF01940">
    <property type="entry name" value="DUF92"/>
    <property type="match status" value="1"/>
</dbReference>
<keyword evidence="3 6" id="KW-0812">Transmembrane</keyword>
<evidence type="ECO:0000256" key="2">
    <source>
        <dbReference type="ARBA" id="ARBA00009012"/>
    </source>
</evidence>
<dbReference type="PANTHER" id="PTHR13353:SF5">
    <property type="entry name" value="TRANSMEMBRANE PROTEIN 19"/>
    <property type="match status" value="1"/>
</dbReference>
<comment type="subcellular location">
    <subcellularLocation>
        <location evidence="1">Membrane</location>
        <topology evidence="1">Multi-pass membrane protein</topology>
    </subcellularLocation>
</comment>
<evidence type="ECO:0000256" key="3">
    <source>
        <dbReference type="ARBA" id="ARBA00022692"/>
    </source>
</evidence>
<dbReference type="Proteomes" id="UP001596395">
    <property type="component" value="Unassembled WGS sequence"/>
</dbReference>
<keyword evidence="4 6" id="KW-1133">Transmembrane helix</keyword>
<comment type="caution">
    <text evidence="7">The sequence shown here is derived from an EMBL/GenBank/DDBJ whole genome shotgun (WGS) entry which is preliminary data.</text>
</comment>
<keyword evidence="5 6" id="KW-0472">Membrane</keyword>
<comment type="similarity">
    <text evidence="2">Belongs to the TMEM19 family.</text>
</comment>
<evidence type="ECO:0000256" key="1">
    <source>
        <dbReference type="ARBA" id="ARBA00004141"/>
    </source>
</evidence>
<reference evidence="7 8" key="1">
    <citation type="journal article" date="2019" name="Int. J. Syst. Evol. Microbiol.">
        <title>The Global Catalogue of Microorganisms (GCM) 10K type strain sequencing project: providing services to taxonomists for standard genome sequencing and annotation.</title>
        <authorList>
            <consortium name="The Broad Institute Genomics Platform"/>
            <consortium name="The Broad Institute Genome Sequencing Center for Infectious Disease"/>
            <person name="Wu L."/>
            <person name="Ma J."/>
        </authorList>
    </citation>
    <scope>NUCLEOTIDE SEQUENCE [LARGE SCALE GENOMIC DNA]</scope>
    <source>
        <strain evidence="7 8">GX26</strain>
    </source>
</reference>
<evidence type="ECO:0000313" key="8">
    <source>
        <dbReference type="Proteomes" id="UP001596395"/>
    </source>
</evidence>
<feature type="transmembrane region" description="Helical" evidence="6">
    <location>
        <begin position="200"/>
        <end position="217"/>
    </location>
</feature>
<protein>
    <submittedName>
        <fullName evidence="7">DUF92 domain-containing protein</fullName>
    </submittedName>
</protein>
<keyword evidence="8" id="KW-1185">Reference proteome</keyword>
<proteinExistence type="inferred from homology"/>
<dbReference type="PANTHER" id="PTHR13353">
    <property type="entry name" value="TRANSMEMBRANE PROTEIN 19"/>
    <property type="match status" value="1"/>
</dbReference>
<name>A0ABD5VGB2_9EURY</name>
<dbReference type="GO" id="GO:0016020">
    <property type="term" value="C:membrane"/>
    <property type="evidence" value="ECO:0007669"/>
    <property type="project" value="UniProtKB-SubCell"/>
</dbReference>
<feature type="transmembrane region" description="Helical" evidence="6">
    <location>
        <begin position="362"/>
        <end position="379"/>
    </location>
</feature>